<evidence type="ECO:0000313" key="7">
    <source>
        <dbReference type="EMBL" id="EMJ5133750.1"/>
    </source>
</evidence>
<sequence length="178" mass="19719">MKFIKKTCQVSPLLLLISAYSYSADTAKIQFKATFVAASCNISVFNDKKVKGDVDFGKVITTNIIYERVSPKEITLQLSNCQNIDLVTPSIKLSGTTLSGNNTLFNNLVDQNIGVALLKDNGERFKPGDIVWTGKDDGTTDYSEKTFESNIFCINCQKSADIKATELNATMTFQVEYR</sequence>
<reference evidence="7" key="1">
    <citation type="submission" date="2024-02" db="EMBL/GenBank/DDBJ databases">
        <authorList>
            <consortium name="Clinical and Environmental Microbiology Branch: Whole genome sequencing antimicrobial resistance pathogens in the healthcare setting"/>
        </authorList>
    </citation>
    <scope>NUCLEOTIDE SEQUENCE</scope>
    <source>
        <strain evidence="7">2021GO-0154</strain>
    </source>
</reference>
<evidence type="ECO:0000256" key="4">
    <source>
        <dbReference type="ARBA" id="ARBA00023263"/>
    </source>
</evidence>
<comment type="subcellular location">
    <subcellularLocation>
        <location evidence="1">Fimbrium</location>
    </subcellularLocation>
</comment>
<name>A0AAI9DAW1_PROST</name>
<feature type="chain" id="PRO_5042525977" evidence="5">
    <location>
        <begin position="24"/>
        <end position="178"/>
    </location>
</feature>
<evidence type="ECO:0000259" key="6">
    <source>
        <dbReference type="Pfam" id="PF00419"/>
    </source>
</evidence>
<dbReference type="Pfam" id="PF00419">
    <property type="entry name" value="Fimbrial"/>
    <property type="match status" value="1"/>
</dbReference>
<gene>
    <name evidence="7" type="ORF">RG298_001448</name>
</gene>
<dbReference type="RefSeq" id="WP_140181005.1">
    <property type="nucleotide sequence ID" value="NZ_VAUD01000013.1"/>
</dbReference>
<dbReference type="GO" id="GO:0043709">
    <property type="term" value="P:cell adhesion involved in single-species biofilm formation"/>
    <property type="evidence" value="ECO:0007669"/>
    <property type="project" value="TreeGrafter"/>
</dbReference>
<dbReference type="GO" id="GO:0009289">
    <property type="term" value="C:pilus"/>
    <property type="evidence" value="ECO:0007669"/>
    <property type="project" value="UniProtKB-SubCell"/>
</dbReference>
<dbReference type="InterPro" id="IPR036937">
    <property type="entry name" value="Adhesion_dom_fimbrial_sf"/>
</dbReference>
<organism evidence="7">
    <name type="scientific">Providencia stuartii</name>
    <dbReference type="NCBI Taxonomy" id="588"/>
    <lineage>
        <taxon>Bacteria</taxon>
        <taxon>Pseudomonadati</taxon>
        <taxon>Pseudomonadota</taxon>
        <taxon>Gammaproteobacteria</taxon>
        <taxon>Enterobacterales</taxon>
        <taxon>Morganellaceae</taxon>
        <taxon>Providencia</taxon>
    </lineage>
</organism>
<keyword evidence="4" id="KW-0281">Fimbrium</keyword>
<evidence type="ECO:0000256" key="2">
    <source>
        <dbReference type="ARBA" id="ARBA00006671"/>
    </source>
</evidence>
<evidence type="ECO:0000256" key="3">
    <source>
        <dbReference type="ARBA" id="ARBA00022729"/>
    </source>
</evidence>
<dbReference type="AlphaFoldDB" id="A0AAI9DAW1"/>
<accession>A0AAI9DAW1</accession>
<proteinExistence type="inferred from homology"/>
<evidence type="ECO:0000256" key="1">
    <source>
        <dbReference type="ARBA" id="ARBA00004561"/>
    </source>
</evidence>
<dbReference type="SUPFAM" id="SSF49401">
    <property type="entry name" value="Bacterial adhesins"/>
    <property type="match status" value="1"/>
</dbReference>
<dbReference type="InterPro" id="IPR050263">
    <property type="entry name" value="Bact_Fimbrial_Adh_Pro"/>
</dbReference>
<keyword evidence="3 5" id="KW-0732">Signal</keyword>
<evidence type="ECO:0000256" key="5">
    <source>
        <dbReference type="SAM" id="SignalP"/>
    </source>
</evidence>
<dbReference type="InterPro" id="IPR000259">
    <property type="entry name" value="Adhesion_dom_fimbrial"/>
</dbReference>
<dbReference type="Gene3D" id="2.60.40.1090">
    <property type="entry name" value="Fimbrial-type adhesion domain"/>
    <property type="match status" value="1"/>
</dbReference>
<dbReference type="EMBL" id="ABMABF030000004">
    <property type="protein sequence ID" value="EMJ5133750.1"/>
    <property type="molecule type" value="Genomic_DNA"/>
</dbReference>
<protein>
    <submittedName>
        <fullName evidence="7">Type 1 fimbrial protein</fullName>
    </submittedName>
</protein>
<comment type="caution">
    <text evidence="7">The sequence shown here is derived from an EMBL/GenBank/DDBJ whole genome shotgun (WGS) entry which is preliminary data.</text>
</comment>
<dbReference type="InterPro" id="IPR008966">
    <property type="entry name" value="Adhesion_dom_sf"/>
</dbReference>
<comment type="similarity">
    <text evidence="2">Belongs to the fimbrial protein family.</text>
</comment>
<feature type="signal peptide" evidence="5">
    <location>
        <begin position="1"/>
        <end position="23"/>
    </location>
</feature>
<feature type="domain" description="Fimbrial-type adhesion" evidence="6">
    <location>
        <begin position="29"/>
        <end position="177"/>
    </location>
</feature>
<dbReference type="PANTHER" id="PTHR33420:SF3">
    <property type="entry name" value="FIMBRIAL SUBUNIT ELFA"/>
    <property type="match status" value="1"/>
</dbReference>
<dbReference type="PANTHER" id="PTHR33420">
    <property type="entry name" value="FIMBRIAL SUBUNIT ELFA-RELATED"/>
    <property type="match status" value="1"/>
</dbReference>